<dbReference type="FunFam" id="3.40.50.920:FF:000002">
    <property type="entry name" value="1-deoxy-D-xylulose-5-phosphate synthase"/>
    <property type="match status" value="1"/>
</dbReference>
<protein>
    <recommendedName>
        <fullName evidence="5">1-deoxy-D-xylulose-5-phosphate synthase</fullName>
        <ecNumber evidence="5">2.2.1.7</ecNumber>
    </recommendedName>
</protein>
<dbReference type="InterPro" id="IPR005477">
    <property type="entry name" value="Dxylulose-5-P_synthase"/>
</dbReference>
<dbReference type="SUPFAM" id="SSF52922">
    <property type="entry name" value="TK C-terminal domain-like"/>
    <property type="match status" value="1"/>
</dbReference>
<dbReference type="UniPathway" id="UPA00064">
    <property type="reaction ID" value="UER00091"/>
</dbReference>
<evidence type="ECO:0000256" key="5">
    <source>
        <dbReference type="ARBA" id="ARBA00013150"/>
    </source>
</evidence>
<keyword evidence="10" id="KW-0786">Thiamine pyrophosphate</keyword>
<dbReference type="PANTHER" id="PTHR43322">
    <property type="entry name" value="1-D-DEOXYXYLULOSE 5-PHOSPHATE SYNTHASE-RELATED"/>
    <property type="match status" value="1"/>
</dbReference>
<evidence type="ECO:0000256" key="1">
    <source>
        <dbReference type="ARBA" id="ARBA00001946"/>
    </source>
</evidence>
<dbReference type="GO" id="GO:0009228">
    <property type="term" value="P:thiamine biosynthetic process"/>
    <property type="evidence" value="ECO:0007669"/>
    <property type="project" value="UniProtKB-KW"/>
</dbReference>
<keyword evidence="8" id="KW-0460">Magnesium</keyword>
<dbReference type="eggNOG" id="COG1154">
    <property type="taxonomic scope" value="Bacteria"/>
</dbReference>
<evidence type="ECO:0000256" key="2">
    <source>
        <dbReference type="ARBA" id="ARBA00004980"/>
    </source>
</evidence>
<evidence type="ECO:0000259" key="12">
    <source>
        <dbReference type="SMART" id="SM00861"/>
    </source>
</evidence>
<feature type="domain" description="Transketolase-like pyrimidine-binding" evidence="12">
    <location>
        <begin position="1"/>
        <end position="140"/>
    </location>
</feature>
<keyword evidence="7" id="KW-0479">Metal-binding</keyword>
<keyword evidence="11" id="KW-0414">Isoprene biosynthesis</keyword>
<keyword evidence="9" id="KW-0784">Thiamine biosynthesis</keyword>
<dbReference type="PANTHER" id="PTHR43322:SF5">
    <property type="entry name" value="1-DEOXY-D-XYLULOSE-5-PHOSPHATE SYNTHASE, CHLOROPLASTIC"/>
    <property type="match status" value="1"/>
</dbReference>
<evidence type="ECO:0000256" key="7">
    <source>
        <dbReference type="ARBA" id="ARBA00022723"/>
    </source>
</evidence>
<evidence type="ECO:0000256" key="3">
    <source>
        <dbReference type="ARBA" id="ARBA00011081"/>
    </source>
</evidence>
<dbReference type="InterPro" id="IPR029061">
    <property type="entry name" value="THDP-binding"/>
</dbReference>
<sequence length="291" mass="32513">MILGSKLEKFQERFPERLFDVGIAEQHATTMSAGLATQGMKPFLVIYSTFLQRAYDQLVHDVCRQNLNVAFGIDRAGLVGADGGETHQGVFDIAFLRHLPNMVIMMPKDENECQHMVYTATNYDSGPIAVRFPRGNGLGVPMDASLSTIPIGKWEVLKKGADAVILTFGTTIEMALAASENLQKQGIHVEVINARFIKPLDETILHERMQKNIPILTLEEAVLKGGFGSAVLEFAEENNYHPYIKRMGIPDRYIEQGEVDQLLEEINLTKDQIITEINQLLLSSNDKQKRA</sequence>
<dbReference type="GO" id="GO:0016114">
    <property type="term" value="P:terpenoid biosynthetic process"/>
    <property type="evidence" value="ECO:0007669"/>
    <property type="project" value="InterPro"/>
</dbReference>
<dbReference type="EMBL" id="BAVS01000001">
    <property type="protein sequence ID" value="GAE91256.1"/>
    <property type="molecule type" value="Genomic_DNA"/>
</dbReference>
<dbReference type="Gene3D" id="3.40.50.970">
    <property type="match status" value="1"/>
</dbReference>
<reference evidence="13 14" key="1">
    <citation type="journal article" date="2014" name="Genome Announc.">
        <title>Draft Genome Sequence of the Boron-Tolerant and Moderately Halotolerant Bacterium Gracilibacillus boraciitolerans JCM 21714T.</title>
        <authorList>
            <person name="Ahmed I."/>
            <person name="Oshima K."/>
            <person name="Suda W."/>
            <person name="Kitamura K."/>
            <person name="Iida T."/>
            <person name="Ohmori Y."/>
            <person name="Fujiwara T."/>
            <person name="Hattori M."/>
            <person name="Ohkuma M."/>
        </authorList>
    </citation>
    <scope>NUCLEOTIDE SEQUENCE [LARGE SCALE GENOMIC DNA]</scope>
    <source>
        <strain evidence="13 14">JCM 21714</strain>
    </source>
</reference>
<dbReference type="Pfam" id="PF02780">
    <property type="entry name" value="Transketolase_C"/>
    <property type="match status" value="1"/>
</dbReference>
<evidence type="ECO:0000256" key="11">
    <source>
        <dbReference type="ARBA" id="ARBA00023229"/>
    </source>
</evidence>
<dbReference type="SUPFAM" id="SSF52518">
    <property type="entry name" value="Thiamin diphosphate-binding fold (THDP-binding)"/>
    <property type="match status" value="1"/>
</dbReference>
<dbReference type="GO" id="GO:0019288">
    <property type="term" value="P:isopentenyl diphosphate biosynthetic process, methylerythritol 4-phosphate pathway"/>
    <property type="evidence" value="ECO:0007669"/>
    <property type="project" value="TreeGrafter"/>
</dbReference>
<dbReference type="EC" id="2.2.1.7" evidence="5"/>
<keyword evidence="14" id="KW-1185">Reference proteome</keyword>
<dbReference type="SMART" id="SM00861">
    <property type="entry name" value="Transket_pyr"/>
    <property type="match status" value="1"/>
</dbReference>
<evidence type="ECO:0000256" key="10">
    <source>
        <dbReference type="ARBA" id="ARBA00023052"/>
    </source>
</evidence>
<gene>
    <name evidence="13" type="ORF">JCM21714_201</name>
</gene>
<evidence type="ECO:0000256" key="9">
    <source>
        <dbReference type="ARBA" id="ARBA00022977"/>
    </source>
</evidence>
<dbReference type="GO" id="GO:0005829">
    <property type="term" value="C:cytosol"/>
    <property type="evidence" value="ECO:0007669"/>
    <property type="project" value="TreeGrafter"/>
</dbReference>
<comment type="caution">
    <text evidence="13">The sequence shown here is derived from an EMBL/GenBank/DDBJ whole genome shotgun (WGS) entry which is preliminary data.</text>
</comment>
<dbReference type="Pfam" id="PF02779">
    <property type="entry name" value="Transket_pyr"/>
    <property type="match status" value="1"/>
</dbReference>
<comment type="pathway">
    <text evidence="2">Metabolic intermediate biosynthesis; 1-deoxy-D-xylulose 5-phosphate biosynthesis; 1-deoxy-D-xylulose 5-phosphate from D-glyceraldehyde 3-phosphate and pyruvate: step 1/1.</text>
</comment>
<accession>W4VDJ6</accession>
<proteinExistence type="inferred from homology"/>
<keyword evidence="6" id="KW-0808">Transferase</keyword>
<dbReference type="InterPro" id="IPR005475">
    <property type="entry name" value="Transketolase-like_Pyr-bd"/>
</dbReference>
<dbReference type="Gene3D" id="3.40.50.920">
    <property type="match status" value="1"/>
</dbReference>
<dbReference type="GO" id="GO:0046872">
    <property type="term" value="F:metal ion binding"/>
    <property type="evidence" value="ECO:0007669"/>
    <property type="project" value="UniProtKB-KW"/>
</dbReference>
<dbReference type="GO" id="GO:0008661">
    <property type="term" value="F:1-deoxy-D-xylulose-5-phosphate synthase activity"/>
    <property type="evidence" value="ECO:0007669"/>
    <property type="project" value="UniProtKB-EC"/>
</dbReference>
<evidence type="ECO:0000256" key="6">
    <source>
        <dbReference type="ARBA" id="ARBA00022679"/>
    </source>
</evidence>
<dbReference type="InterPro" id="IPR009014">
    <property type="entry name" value="Transketo_C/PFOR_II"/>
</dbReference>
<dbReference type="AlphaFoldDB" id="W4VDJ6"/>
<organism evidence="13 14">
    <name type="scientific">Gracilibacillus boraciitolerans JCM 21714</name>
    <dbReference type="NCBI Taxonomy" id="1298598"/>
    <lineage>
        <taxon>Bacteria</taxon>
        <taxon>Bacillati</taxon>
        <taxon>Bacillota</taxon>
        <taxon>Bacilli</taxon>
        <taxon>Bacillales</taxon>
        <taxon>Bacillaceae</taxon>
        <taxon>Gracilibacillus</taxon>
    </lineage>
</organism>
<evidence type="ECO:0000256" key="4">
    <source>
        <dbReference type="ARBA" id="ARBA00011738"/>
    </source>
</evidence>
<dbReference type="STRING" id="1298598.JCM21714_201"/>
<evidence type="ECO:0000256" key="8">
    <source>
        <dbReference type="ARBA" id="ARBA00022842"/>
    </source>
</evidence>
<dbReference type="InterPro" id="IPR033248">
    <property type="entry name" value="Transketolase_C"/>
</dbReference>
<dbReference type="Proteomes" id="UP000019102">
    <property type="component" value="Unassembled WGS sequence"/>
</dbReference>
<evidence type="ECO:0000313" key="13">
    <source>
        <dbReference type="EMBL" id="GAE91256.1"/>
    </source>
</evidence>
<evidence type="ECO:0000313" key="14">
    <source>
        <dbReference type="Proteomes" id="UP000019102"/>
    </source>
</evidence>
<comment type="similarity">
    <text evidence="3">Belongs to the transketolase family. DXPS subfamily.</text>
</comment>
<comment type="cofactor">
    <cofactor evidence="1">
        <name>Mg(2+)</name>
        <dbReference type="ChEBI" id="CHEBI:18420"/>
    </cofactor>
</comment>
<name>W4VDJ6_9BACI</name>
<comment type="subunit">
    <text evidence="4">Homodimer.</text>
</comment>
<dbReference type="CDD" id="cd07033">
    <property type="entry name" value="TPP_PYR_DXS_TK_like"/>
    <property type="match status" value="1"/>
</dbReference>